<sequence>MQLSSLLAIVFLLFVLSDSNVRAAPAQKLHKSPKVTDHSWGNIFVETRPGKSFKNVKLYPGGAKNWKWSENGTKHRPGIAPGDVDDLLDAGATTVVLSKGVLERLHVRPDTMDKLNGLGIDVEVLQTDEAVARYNELVDSGVPVGALIHSTC</sequence>
<dbReference type="AlphaFoldDB" id="A0A7R9Z4K1"/>
<evidence type="ECO:0000256" key="4">
    <source>
        <dbReference type="ARBA" id="ARBA00074293"/>
    </source>
</evidence>
<evidence type="ECO:0000256" key="5">
    <source>
        <dbReference type="SAM" id="SignalP"/>
    </source>
</evidence>
<evidence type="ECO:0000256" key="1">
    <source>
        <dbReference type="ARBA" id="ARBA00004496"/>
    </source>
</evidence>
<dbReference type="SUPFAM" id="SSF64076">
    <property type="entry name" value="MTH938-like"/>
    <property type="match status" value="1"/>
</dbReference>
<comment type="similarity">
    <text evidence="3">Belongs to the AAMDC family.</text>
</comment>
<gene>
    <name evidence="6" type="ORF">TDUB1175_LOCUS6804</name>
</gene>
<dbReference type="InterPro" id="IPR036748">
    <property type="entry name" value="MTH938-like_sf"/>
</dbReference>
<name>A0A7R9Z4K1_9STRA</name>
<reference evidence="6" key="1">
    <citation type="submission" date="2021-01" db="EMBL/GenBank/DDBJ databases">
        <authorList>
            <person name="Corre E."/>
            <person name="Pelletier E."/>
            <person name="Niang G."/>
            <person name="Scheremetjew M."/>
            <person name="Finn R."/>
            <person name="Kale V."/>
            <person name="Holt S."/>
            <person name="Cochrane G."/>
            <person name="Meng A."/>
            <person name="Brown T."/>
            <person name="Cohen L."/>
        </authorList>
    </citation>
    <scope>NUCLEOTIDE SEQUENCE</scope>
    <source>
        <strain evidence="6">CCMP147</strain>
    </source>
</reference>
<proteinExistence type="inferred from homology"/>
<protein>
    <recommendedName>
        <fullName evidence="4">Mth938 domain-containing protein</fullName>
    </recommendedName>
</protein>
<comment type="subcellular location">
    <subcellularLocation>
        <location evidence="1">Cytoplasm</location>
    </subcellularLocation>
</comment>
<feature type="chain" id="PRO_5031486593" description="Mth938 domain-containing protein" evidence="5">
    <location>
        <begin position="24"/>
        <end position="152"/>
    </location>
</feature>
<dbReference type="PANTHER" id="PTHR15811">
    <property type="entry name" value="MTH938 DOMAIN-CONTAINING PROTEIN"/>
    <property type="match status" value="1"/>
</dbReference>
<accession>A0A7R9Z4K1</accession>
<evidence type="ECO:0000256" key="3">
    <source>
        <dbReference type="ARBA" id="ARBA00061510"/>
    </source>
</evidence>
<keyword evidence="5" id="KW-0732">Signal</keyword>
<dbReference type="EMBL" id="HBED01013616">
    <property type="protein sequence ID" value="CAD8304199.1"/>
    <property type="molecule type" value="Transcribed_RNA"/>
</dbReference>
<keyword evidence="2" id="KW-0963">Cytoplasm</keyword>
<dbReference type="FunFam" id="3.40.1230.10:FF:000001">
    <property type="entry name" value="Adipogenesis-associated, Mth938 domain-containing"/>
    <property type="match status" value="1"/>
</dbReference>
<dbReference type="PANTHER" id="PTHR15811:SF5">
    <property type="entry name" value="MTH938 DOMAIN-CONTAINING PROTEIN"/>
    <property type="match status" value="1"/>
</dbReference>
<evidence type="ECO:0000313" key="6">
    <source>
        <dbReference type="EMBL" id="CAD8304199.1"/>
    </source>
</evidence>
<dbReference type="Gene3D" id="3.40.1230.10">
    <property type="entry name" value="MTH938-like"/>
    <property type="match status" value="1"/>
</dbReference>
<dbReference type="Pfam" id="PF04430">
    <property type="entry name" value="DUF498"/>
    <property type="match status" value="1"/>
</dbReference>
<organism evidence="6">
    <name type="scientific">Pseudictyota dubia</name>
    <dbReference type="NCBI Taxonomy" id="2749911"/>
    <lineage>
        <taxon>Eukaryota</taxon>
        <taxon>Sar</taxon>
        <taxon>Stramenopiles</taxon>
        <taxon>Ochrophyta</taxon>
        <taxon>Bacillariophyta</taxon>
        <taxon>Mediophyceae</taxon>
        <taxon>Biddulphiophycidae</taxon>
        <taxon>Eupodiscales</taxon>
        <taxon>Odontellaceae</taxon>
        <taxon>Pseudictyota</taxon>
    </lineage>
</organism>
<evidence type="ECO:0000256" key="2">
    <source>
        <dbReference type="ARBA" id="ARBA00022490"/>
    </source>
</evidence>
<dbReference type="InterPro" id="IPR007523">
    <property type="entry name" value="NDUFAF3/AAMDC"/>
</dbReference>
<dbReference type="GO" id="GO:0005737">
    <property type="term" value="C:cytoplasm"/>
    <property type="evidence" value="ECO:0007669"/>
    <property type="project" value="UniProtKB-SubCell"/>
</dbReference>
<feature type="signal peptide" evidence="5">
    <location>
        <begin position="1"/>
        <end position="23"/>
    </location>
</feature>